<proteinExistence type="predicted"/>
<feature type="transmembrane region" description="Helical" evidence="2">
    <location>
        <begin position="36"/>
        <end position="57"/>
    </location>
</feature>
<keyword evidence="2" id="KW-1133">Transmembrane helix</keyword>
<keyword evidence="4" id="KW-1185">Reference proteome</keyword>
<dbReference type="RefSeq" id="WP_157557248.1">
    <property type="nucleotide sequence ID" value="NZ_CP014209.1"/>
</dbReference>
<evidence type="ECO:0000256" key="2">
    <source>
        <dbReference type="SAM" id="Phobius"/>
    </source>
</evidence>
<evidence type="ECO:0000313" key="3">
    <source>
        <dbReference type="EMBL" id="ANC32374.1"/>
    </source>
</evidence>
<name>A0A161IJV4_9MICO</name>
<evidence type="ECO:0000256" key="1">
    <source>
        <dbReference type="SAM" id="MobiDB-lite"/>
    </source>
</evidence>
<reference evidence="3 4" key="1">
    <citation type="submission" date="2016-01" db="EMBL/GenBank/DDBJ databases">
        <title>Complete genome sequence of a soil Actinobacterium, Isoptericola dokdonensis DS-3.</title>
        <authorList>
            <person name="Kwon S.-K."/>
            <person name="Kim J.F."/>
        </authorList>
    </citation>
    <scope>NUCLEOTIDE SEQUENCE [LARGE SCALE GENOMIC DNA]</scope>
    <source>
        <strain evidence="3 4">DS-3</strain>
    </source>
</reference>
<dbReference type="Proteomes" id="UP000076794">
    <property type="component" value="Chromosome"/>
</dbReference>
<dbReference type="OrthoDB" id="4822900at2"/>
<organism evidence="3 4">
    <name type="scientific">Isoptericola dokdonensis DS-3</name>
    <dbReference type="NCBI Taxonomy" id="1300344"/>
    <lineage>
        <taxon>Bacteria</taxon>
        <taxon>Bacillati</taxon>
        <taxon>Actinomycetota</taxon>
        <taxon>Actinomycetes</taxon>
        <taxon>Micrococcales</taxon>
        <taxon>Promicromonosporaceae</taxon>
        <taxon>Isoptericola</taxon>
    </lineage>
</organism>
<feature type="region of interest" description="Disordered" evidence="1">
    <location>
        <begin position="221"/>
        <end position="244"/>
    </location>
</feature>
<dbReference type="PATRIC" id="fig|1300344.3.peg.2873"/>
<sequence>MTETRDLSPAGAVPPADPPGPAGGEPARPRSAVGRVLLVVGVTFGALAAVWGGVHLVDLALNDTTRAQESYDAVARVELVADGEVTVRAADDATGVEVEAVSRGGLVTPEYSAQEIGSDGLVVTNECPAWAGLVSWSCSGGLNAVVPAGTEVVVRTSNGDVIAAGPVGSVDVQTSNGEVQADGVGGDLVARSSNGDVEVRSVTGDADVRTSNGSIDVSGVTGDLTAQTSNGRAEASDVGGSADVRSSNGRVDVAGVAGDVLARTSNGDVTVVGDGEPVRLTLDTSNGDEIIEGPTDPAATRTVEIRSANGDVAYLAP</sequence>
<evidence type="ECO:0000313" key="4">
    <source>
        <dbReference type="Proteomes" id="UP000076794"/>
    </source>
</evidence>
<keyword evidence="2" id="KW-0472">Membrane</keyword>
<gene>
    <name evidence="3" type="ORF">I598_2855</name>
</gene>
<dbReference type="KEGG" id="ido:I598_2855"/>
<dbReference type="AlphaFoldDB" id="A0A161IJV4"/>
<protein>
    <submittedName>
        <fullName evidence="3">Uncharacterized protein</fullName>
    </submittedName>
</protein>
<dbReference type="EMBL" id="CP014209">
    <property type="protein sequence ID" value="ANC32374.1"/>
    <property type="molecule type" value="Genomic_DNA"/>
</dbReference>
<dbReference type="STRING" id="1300344.I598_2855"/>
<keyword evidence="2" id="KW-0812">Transmembrane</keyword>
<accession>A0A161IJV4</accession>
<feature type="region of interest" description="Disordered" evidence="1">
    <location>
        <begin position="1"/>
        <end position="28"/>
    </location>
</feature>